<feature type="chain" id="PRO_5039305600" description="DUF7356 domain-containing protein" evidence="3">
    <location>
        <begin position="23"/>
        <end position="388"/>
    </location>
</feature>
<dbReference type="PANTHER" id="PTHR34200:SF2">
    <property type="entry name" value="TRANSMEMBRANE PROTEIN"/>
    <property type="match status" value="1"/>
</dbReference>
<accession>A0A9D5B0J7</accession>
<keyword evidence="6" id="KW-1185">Reference proteome</keyword>
<dbReference type="EMBL" id="JAMSHJ010000003">
    <property type="protein sequence ID" value="KAI5429113.1"/>
    <property type="molecule type" value="Genomic_DNA"/>
</dbReference>
<evidence type="ECO:0000256" key="1">
    <source>
        <dbReference type="SAM" id="MobiDB-lite"/>
    </source>
</evidence>
<dbReference type="Proteomes" id="UP001058974">
    <property type="component" value="Chromosome 3"/>
</dbReference>
<keyword evidence="2" id="KW-0812">Transmembrane</keyword>
<reference evidence="5 6" key="1">
    <citation type="journal article" date="2022" name="Nat. Genet.">
        <title>Improved pea reference genome and pan-genome highlight genomic features and evolutionary characteristics.</title>
        <authorList>
            <person name="Yang T."/>
            <person name="Liu R."/>
            <person name="Luo Y."/>
            <person name="Hu S."/>
            <person name="Wang D."/>
            <person name="Wang C."/>
            <person name="Pandey M.K."/>
            <person name="Ge S."/>
            <person name="Xu Q."/>
            <person name="Li N."/>
            <person name="Li G."/>
            <person name="Huang Y."/>
            <person name="Saxena R.K."/>
            <person name="Ji Y."/>
            <person name="Li M."/>
            <person name="Yan X."/>
            <person name="He Y."/>
            <person name="Liu Y."/>
            <person name="Wang X."/>
            <person name="Xiang C."/>
            <person name="Varshney R.K."/>
            <person name="Ding H."/>
            <person name="Gao S."/>
            <person name="Zong X."/>
        </authorList>
    </citation>
    <scope>NUCLEOTIDE SEQUENCE [LARGE SCALE GENOMIC DNA]</scope>
    <source>
        <strain evidence="5 6">cv. Zhongwan 6</strain>
    </source>
</reference>
<feature type="compositionally biased region" description="Basic and acidic residues" evidence="1">
    <location>
        <begin position="146"/>
        <end position="166"/>
    </location>
</feature>
<feature type="signal peptide" evidence="3">
    <location>
        <begin position="1"/>
        <end position="22"/>
    </location>
</feature>
<evidence type="ECO:0000313" key="6">
    <source>
        <dbReference type="Proteomes" id="UP001058974"/>
    </source>
</evidence>
<feature type="compositionally biased region" description="Pro residues" evidence="1">
    <location>
        <begin position="106"/>
        <end position="145"/>
    </location>
</feature>
<evidence type="ECO:0000313" key="5">
    <source>
        <dbReference type="EMBL" id="KAI5429113.1"/>
    </source>
</evidence>
<dbReference type="Gramene" id="Psat3g118720.1">
    <property type="protein sequence ID" value="Psat3g118720.1.cds"/>
    <property type="gene ID" value="Psat3g118720"/>
</dbReference>
<protein>
    <recommendedName>
        <fullName evidence="4">DUF7356 domain-containing protein</fullName>
    </recommendedName>
</protein>
<feature type="transmembrane region" description="Helical" evidence="2">
    <location>
        <begin position="290"/>
        <end position="310"/>
    </location>
</feature>
<feature type="region of interest" description="Disordered" evidence="1">
    <location>
        <begin position="33"/>
        <end position="166"/>
    </location>
</feature>
<organism evidence="5 6">
    <name type="scientific">Pisum sativum</name>
    <name type="common">Garden pea</name>
    <name type="synonym">Lathyrus oleraceus</name>
    <dbReference type="NCBI Taxonomy" id="3888"/>
    <lineage>
        <taxon>Eukaryota</taxon>
        <taxon>Viridiplantae</taxon>
        <taxon>Streptophyta</taxon>
        <taxon>Embryophyta</taxon>
        <taxon>Tracheophyta</taxon>
        <taxon>Spermatophyta</taxon>
        <taxon>Magnoliopsida</taxon>
        <taxon>eudicotyledons</taxon>
        <taxon>Gunneridae</taxon>
        <taxon>Pentapetalae</taxon>
        <taxon>rosids</taxon>
        <taxon>fabids</taxon>
        <taxon>Fabales</taxon>
        <taxon>Fabaceae</taxon>
        <taxon>Papilionoideae</taxon>
        <taxon>50 kb inversion clade</taxon>
        <taxon>NPAAA clade</taxon>
        <taxon>Hologalegina</taxon>
        <taxon>IRL clade</taxon>
        <taxon>Fabeae</taxon>
        <taxon>Lathyrus</taxon>
    </lineage>
</organism>
<keyword evidence="2" id="KW-1133">Transmembrane helix</keyword>
<name>A0A9D5B0J7_PEA</name>
<dbReference type="OrthoDB" id="785602at2759"/>
<evidence type="ECO:0000259" key="4">
    <source>
        <dbReference type="Pfam" id="PF24053"/>
    </source>
</evidence>
<evidence type="ECO:0000256" key="3">
    <source>
        <dbReference type="SAM" id="SignalP"/>
    </source>
</evidence>
<dbReference type="Gramene" id="Psat03G0392500-T1">
    <property type="protein sequence ID" value="KAI5429113.1"/>
    <property type="gene ID" value="KIW84_033925"/>
</dbReference>
<sequence>MGTHTLLKLLLFSLIIFHGVDASFVRSFRKLIDSNPIKDSPDPNNTVGEEKKKEETPSSTNDNKIDANVSSVPPPQSSHKVENNSDVNQKENNSTTNTPLPVTATTPPPPVPVPVPVTATTPPPPPVPAAAPPVPVPATALPPVPKKTEDGVNEGKDQEEKKGKDEEIKFSHSTTNDTCDGLNTCTDDGAMAACISIKDSKNLVVLLRNRGDGSIKVKLRSDYESNLGDVEVDKNKTEKVTINRINSENTQLTLDAGKGDCVLHTATPIPEESYFLHFPSYDKILTPINGAYFLIFTVLVFGGICACCMFRKKHRDEIPYQELEMALPESASATNIESAEGWDQVWDDDWDDNVAVKSPSVRHAGSISANGLTARSLNKDGWEDNWDD</sequence>
<comment type="caution">
    <text evidence="5">The sequence shown here is derived from an EMBL/GenBank/DDBJ whole genome shotgun (WGS) entry which is preliminary data.</text>
</comment>
<keyword evidence="2" id="KW-0472">Membrane</keyword>
<gene>
    <name evidence="5" type="ORF">KIW84_033925</name>
</gene>
<evidence type="ECO:0000256" key="2">
    <source>
        <dbReference type="SAM" id="Phobius"/>
    </source>
</evidence>
<feature type="compositionally biased region" description="Polar residues" evidence="1">
    <location>
        <begin position="84"/>
        <end position="97"/>
    </location>
</feature>
<dbReference type="InterPro" id="IPR055780">
    <property type="entry name" value="DUF7356"/>
</dbReference>
<feature type="domain" description="DUF7356" evidence="4">
    <location>
        <begin position="171"/>
        <end position="268"/>
    </location>
</feature>
<dbReference type="PANTHER" id="PTHR34200">
    <property type="entry name" value="DENTIN SIALOPHOSPHOPROTEIN-LIKE ISOFORM X1"/>
    <property type="match status" value="1"/>
</dbReference>
<dbReference type="AlphaFoldDB" id="A0A9D5B0J7"/>
<dbReference type="Pfam" id="PF24053">
    <property type="entry name" value="DUF7356"/>
    <property type="match status" value="1"/>
</dbReference>
<proteinExistence type="predicted"/>
<keyword evidence="3" id="KW-0732">Signal</keyword>